<protein>
    <recommendedName>
        <fullName evidence="1">Glycosyltransferase 2-like domain-containing protein</fullName>
    </recommendedName>
</protein>
<reference evidence="2 3" key="1">
    <citation type="submission" date="2019-06" db="EMBL/GenBank/DDBJ databases">
        <title>Whole genome shotgun sequence of Flavobacterium flevense NBRC 14960.</title>
        <authorList>
            <person name="Hosoyama A."/>
            <person name="Uohara A."/>
            <person name="Ohji S."/>
            <person name="Ichikawa N."/>
        </authorList>
    </citation>
    <scope>NUCLEOTIDE SEQUENCE [LARGE SCALE GENOMIC DNA]</scope>
    <source>
        <strain evidence="2 3">NBRC 14960</strain>
    </source>
</reference>
<dbReference type="OrthoDB" id="9815829at2"/>
<dbReference type="GO" id="GO:0016758">
    <property type="term" value="F:hexosyltransferase activity"/>
    <property type="evidence" value="ECO:0007669"/>
    <property type="project" value="UniProtKB-ARBA"/>
</dbReference>
<dbReference type="SUPFAM" id="SSF53448">
    <property type="entry name" value="Nucleotide-diphospho-sugar transferases"/>
    <property type="match status" value="1"/>
</dbReference>
<proteinExistence type="predicted"/>
<keyword evidence="3" id="KW-1185">Reference proteome</keyword>
<accession>A0A4Y4B2Q6</accession>
<dbReference type="PANTHER" id="PTHR22916">
    <property type="entry name" value="GLYCOSYLTRANSFERASE"/>
    <property type="match status" value="1"/>
</dbReference>
<gene>
    <name evidence="2" type="ORF">FFL01_27430</name>
</gene>
<dbReference type="STRING" id="983.SAMN05443543_108141"/>
<evidence type="ECO:0000313" key="3">
    <source>
        <dbReference type="Proteomes" id="UP000316775"/>
    </source>
</evidence>
<feature type="domain" description="Glycosyltransferase 2-like" evidence="1">
    <location>
        <begin position="7"/>
        <end position="128"/>
    </location>
</feature>
<dbReference type="InterPro" id="IPR029044">
    <property type="entry name" value="Nucleotide-diphossugar_trans"/>
</dbReference>
<comment type="caution">
    <text evidence="2">The sequence shown here is derived from an EMBL/GenBank/DDBJ whole genome shotgun (WGS) entry which is preliminary data.</text>
</comment>
<sequence>MKEPLVSVVVPFYNNEATLLDTIKSVFIQTYKNWELILLNDGSTDKSLEIANSIKDKRVRVVSDGNNRGLVYRLNQSPSLAQGNYIARMDADDLMHPQRIEKQMAFFLNDDKLDLVDTGAYSIDEEGEPAGIRGLVAIKYDEKFIINNAMLLHASIIGKKEWFLNNQYDKIYVRAEDRELWLRTYKYSKFARVKEPLYIVREGKVNIRNYVQSVKTVRKILRTYGPGIFSKKELKKELLKTYLKTFIIELTGLLNIHHYITKRRNNSLTIEQRKELSKILNEIKTSLF</sequence>
<name>A0A4Y4B2Q6_9FLAO</name>
<dbReference type="AlphaFoldDB" id="A0A4Y4B2Q6"/>
<dbReference type="InterPro" id="IPR001173">
    <property type="entry name" value="Glyco_trans_2-like"/>
</dbReference>
<dbReference type="Proteomes" id="UP000316775">
    <property type="component" value="Unassembled WGS sequence"/>
</dbReference>
<evidence type="ECO:0000259" key="1">
    <source>
        <dbReference type="Pfam" id="PF00535"/>
    </source>
</evidence>
<evidence type="ECO:0000313" key="2">
    <source>
        <dbReference type="EMBL" id="GEC73204.1"/>
    </source>
</evidence>
<dbReference type="CDD" id="cd00761">
    <property type="entry name" value="Glyco_tranf_GTA_type"/>
    <property type="match status" value="1"/>
</dbReference>
<dbReference type="Pfam" id="PF00535">
    <property type="entry name" value="Glycos_transf_2"/>
    <property type="match status" value="1"/>
</dbReference>
<dbReference type="RefSeq" id="WP_073246018.1">
    <property type="nucleotide sequence ID" value="NZ_BJNP01000036.1"/>
</dbReference>
<dbReference type="EMBL" id="BJNP01000036">
    <property type="protein sequence ID" value="GEC73204.1"/>
    <property type="molecule type" value="Genomic_DNA"/>
</dbReference>
<dbReference type="Gene3D" id="3.90.550.10">
    <property type="entry name" value="Spore Coat Polysaccharide Biosynthesis Protein SpsA, Chain A"/>
    <property type="match status" value="1"/>
</dbReference>
<organism evidence="2 3">
    <name type="scientific">Flavobacterium flevense</name>
    <dbReference type="NCBI Taxonomy" id="983"/>
    <lineage>
        <taxon>Bacteria</taxon>
        <taxon>Pseudomonadati</taxon>
        <taxon>Bacteroidota</taxon>
        <taxon>Flavobacteriia</taxon>
        <taxon>Flavobacteriales</taxon>
        <taxon>Flavobacteriaceae</taxon>
        <taxon>Flavobacterium</taxon>
    </lineage>
</organism>
<dbReference type="PANTHER" id="PTHR22916:SF3">
    <property type="entry name" value="UDP-GLCNAC:BETAGAL BETA-1,3-N-ACETYLGLUCOSAMINYLTRANSFERASE-LIKE PROTEIN 1"/>
    <property type="match status" value="1"/>
</dbReference>